<proteinExistence type="predicted"/>
<evidence type="ECO:0000313" key="1">
    <source>
        <dbReference type="EMBL" id="SEB79993.1"/>
    </source>
</evidence>
<sequence>MVAIGPAFLGAIGFDKVVLRWAASRGLLATLNRGTVKLN</sequence>
<organism evidence="1 2">
    <name type="scientific">Atopobium minutum</name>
    <dbReference type="NCBI Taxonomy" id="1381"/>
    <lineage>
        <taxon>Bacteria</taxon>
        <taxon>Bacillati</taxon>
        <taxon>Actinomycetota</taxon>
        <taxon>Coriobacteriia</taxon>
        <taxon>Coriobacteriales</taxon>
        <taxon>Atopobiaceae</taxon>
        <taxon>Atopobium</taxon>
    </lineage>
</organism>
<dbReference type="EMBL" id="FNSH01000001">
    <property type="protein sequence ID" value="SEB79993.1"/>
    <property type="molecule type" value="Genomic_DNA"/>
</dbReference>
<evidence type="ECO:0000313" key="2">
    <source>
        <dbReference type="Proteomes" id="UP000183687"/>
    </source>
</evidence>
<comment type="caution">
    <text evidence="1">The sequence shown here is derived from an EMBL/GenBank/DDBJ whole genome shotgun (WGS) entry which is preliminary data.</text>
</comment>
<reference evidence="1 2" key="1">
    <citation type="submission" date="2016-10" db="EMBL/GenBank/DDBJ databases">
        <authorList>
            <person name="Varghese N."/>
            <person name="Submissions S."/>
        </authorList>
    </citation>
    <scope>NUCLEOTIDE SEQUENCE [LARGE SCALE GENOMIC DNA]</scope>
    <source>
        <strain evidence="1 2">DSM 20586</strain>
    </source>
</reference>
<gene>
    <name evidence="1" type="ORF">SAMN04489746_1084</name>
</gene>
<dbReference type="Proteomes" id="UP000183687">
    <property type="component" value="Unassembled WGS sequence"/>
</dbReference>
<accession>A0AB38A731</accession>
<protein>
    <submittedName>
        <fullName evidence="1">Uncharacterized protein</fullName>
    </submittedName>
</protein>
<dbReference type="AlphaFoldDB" id="A0AB38A731"/>
<name>A0AB38A731_9ACTN</name>